<dbReference type="InterPro" id="IPR018490">
    <property type="entry name" value="cNMP-bd_dom_sf"/>
</dbReference>
<dbReference type="InterPro" id="IPR036388">
    <property type="entry name" value="WH-like_DNA-bd_sf"/>
</dbReference>
<dbReference type="GO" id="GO:0003700">
    <property type="term" value="F:DNA-binding transcription factor activity"/>
    <property type="evidence" value="ECO:0007669"/>
    <property type="project" value="TreeGrafter"/>
</dbReference>
<dbReference type="SUPFAM" id="SSF46785">
    <property type="entry name" value="Winged helix' DNA-binding domain"/>
    <property type="match status" value="1"/>
</dbReference>
<dbReference type="PROSITE" id="PS51063">
    <property type="entry name" value="HTH_CRP_2"/>
    <property type="match status" value="1"/>
</dbReference>
<dbReference type="OrthoDB" id="6881322at2"/>
<keyword evidence="2" id="KW-0238">DNA-binding</keyword>
<dbReference type="Pfam" id="PF00027">
    <property type="entry name" value="cNMP_binding"/>
    <property type="match status" value="1"/>
</dbReference>
<evidence type="ECO:0000256" key="1">
    <source>
        <dbReference type="ARBA" id="ARBA00023015"/>
    </source>
</evidence>
<evidence type="ECO:0000259" key="5">
    <source>
        <dbReference type="PROSITE" id="PS51063"/>
    </source>
</evidence>
<evidence type="ECO:0000313" key="6">
    <source>
        <dbReference type="EMBL" id="GGG59600.1"/>
    </source>
</evidence>
<dbReference type="EMBL" id="BMIY01000006">
    <property type="protein sequence ID" value="GGG59600.1"/>
    <property type="molecule type" value="Genomic_DNA"/>
</dbReference>
<dbReference type="Gene3D" id="1.10.10.10">
    <property type="entry name" value="Winged helix-like DNA-binding domain superfamily/Winged helix DNA-binding domain"/>
    <property type="match status" value="1"/>
</dbReference>
<keyword evidence="3" id="KW-0804">Transcription</keyword>
<feature type="domain" description="HTH crp-type" evidence="5">
    <location>
        <begin position="147"/>
        <end position="226"/>
    </location>
</feature>
<evidence type="ECO:0000256" key="2">
    <source>
        <dbReference type="ARBA" id="ARBA00023125"/>
    </source>
</evidence>
<name>A0A917GX72_9GAMM</name>
<reference evidence="6" key="2">
    <citation type="submission" date="2020-09" db="EMBL/GenBank/DDBJ databases">
        <authorList>
            <person name="Sun Q."/>
            <person name="Zhou Y."/>
        </authorList>
    </citation>
    <scope>NUCLEOTIDE SEQUENCE</scope>
    <source>
        <strain evidence="6">CGMCC 1.15425</strain>
    </source>
</reference>
<feature type="domain" description="Cyclic nucleotide-binding" evidence="4">
    <location>
        <begin position="13"/>
        <end position="133"/>
    </location>
</feature>
<comment type="caution">
    <text evidence="6">The sequence shown here is derived from an EMBL/GenBank/DDBJ whole genome shotgun (WGS) entry which is preliminary data.</text>
</comment>
<dbReference type="InterPro" id="IPR050397">
    <property type="entry name" value="Env_Response_Regulators"/>
</dbReference>
<dbReference type="RefSeq" id="WP_068812365.1">
    <property type="nucleotide sequence ID" value="NZ_BMIY01000006.1"/>
</dbReference>
<dbReference type="PROSITE" id="PS50042">
    <property type="entry name" value="CNMP_BINDING_3"/>
    <property type="match status" value="1"/>
</dbReference>
<dbReference type="CDD" id="cd00038">
    <property type="entry name" value="CAP_ED"/>
    <property type="match status" value="1"/>
</dbReference>
<dbReference type="InterPro" id="IPR012318">
    <property type="entry name" value="HTH_CRP"/>
</dbReference>
<dbReference type="SUPFAM" id="SSF51206">
    <property type="entry name" value="cAMP-binding domain-like"/>
    <property type="match status" value="1"/>
</dbReference>
<dbReference type="SMART" id="SM00419">
    <property type="entry name" value="HTH_CRP"/>
    <property type="match status" value="1"/>
</dbReference>
<dbReference type="AlphaFoldDB" id="A0A917GX72"/>
<dbReference type="GO" id="GO:0003677">
    <property type="term" value="F:DNA binding"/>
    <property type="evidence" value="ECO:0007669"/>
    <property type="project" value="UniProtKB-KW"/>
</dbReference>
<protein>
    <submittedName>
        <fullName evidence="6">Cyclic AMP receptor protein</fullName>
    </submittedName>
</protein>
<gene>
    <name evidence="6" type="ORF">GCM10011403_16160</name>
</gene>
<dbReference type="SMART" id="SM00100">
    <property type="entry name" value="cNMP"/>
    <property type="match status" value="1"/>
</dbReference>
<evidence type="ECO:0000259" key="4">
    <source>
        <dbReference type="PROSITE" id="PS50042"/>
    </source>
</evidence>
<dbReference type="PANTHER" id="PTHR24567:SF68">
    <property type="entry name" value="DNA-BINDING TRANSCRIPTIONAL DUAL REGULATOR CRP"/>
    <property type="match status" value="1"/>
</dbReference>
<dbReference type="Proteomes" id="UP000627715">
    <property type="component" value="Unassembled WGS sequence"/>
</dbReference>
<dbReference type="InterPro" id="IPR036390">
    <property type="entry name" value="WH_DNA-bd_sf"/>
</dbReference>
<dbReference type="GO" id="GO:0005829">
    <property type="term" value="C:cytosol"/>
    <property type="evidence" value="ECO:0007669"/>
    <property type="project" value="TreeGrafter"/>
</dbReference>
<reference evidence="6" key="1">
    <citation type="journal article" date="2014" name="Int. J. Syst. Evol. Microbiol.">
        <title>Complete genome sequence of Corynebacterium casei LMG S-19264T (=DSM 44701T), isolated from a smear-ripened cheese.</title>
        <authorList>
            <consortium name="US DOE Joint Genome Institute (JGI-PGF)"/>
            <person name="Walter F."/>
            <person name="Albersmeier A."/>
            <person name="Kalinowski J."/>
            <person name="Ruckert C."/>
        </authorList>
    </citation>
    <scope>NUCLEOTIDE SEQUENCE</scope>
    <source>
        <strain evidence="6">CGMCC 1.15425</strain>
    </source>
</reference>
<dbReference type="PANTHER" id="PTHR24567">
    <property type="entry name" value="CRP FAMILY TRANSCRIPTIONAL REGULATORY PROTEIN"/>
    <property type="match status" value="1"/>
</dbReference>
<keyword evidence="6" id="KW-0675">Receptor</keyword>
<keyword evidence="7" id="KW-1185">Reference proteome</keyword>
<dbReference type="InterPro" id="IPR014710">
    <property type="entry name" value="RmlC-like_jellyroll"/>
</dbReference>
<evidence type="ECO:0000256" key="3">
    <source>
        <dbReference type="ARBA" id="ARBA00023163"/>
    </source>
</evidence>
<evidence type="ECO:0000313" key="7">
    <source>
        <dbReference type="Proteomes" id="UP000627715"/>
    </source>
</evidence>
<dbReference type="Pfam" id="PF13545">
    <property type="entry name" value="HTH_Crp_2"/>
    <property type="match status" value="1"/>
</dbReference>
<accession>A0A917GX72</accession>
<dbReference type="Gene3D" id="2.60.120.10">
    <property type="entry name" value="Jelly Rolls"/>
    <property type="match status" value="1"/>
</dbReference>
<keyword evidence="1" id="KW-0805">Transcription regulation</keyword>
<dbReference type="InterPro" id="IPR000595">
    <property type="entry name" value="cNMP-bd_dom"/>
</dbReference>
<sequence>MLVTPELLSAFPSLKPLPAQTLSQLAQQAAVKRFARRGVVLSAGEQEDAICFLFEGRLQGVDFTIDGREVGLYFVEPGDFCGELGMFDDGPQPEHVIALTAAMVVFIPLSVLREVTLEHPVLLQALGKRLASRVRQMTRQRSLLGLPNISQRVCCQLWFLLAGNTDSGPKEPSSGEVAIVNPPTHMEIAIMLSLSRESVSRVFQVLQTRQIVRRDGPGKLIILDAACLQRLAEGKEEL</sequence>
<proteinExistence type="predicted"/>
<organism evidence="6 7">
    <name type="scientific">Pseudohongiella nitratireducens</name>
    <dbReference type="NCBI Taxonomy" id="1768907"/>
    <lineage>
        <taxon>Bacteria</taxon>
        <taxon>Pseudomonadati</taxon>
        <taxon>Pseudomonadota</taxon>
        <taxon>Gammaproteobacteria</taxon>
        <taxon>Pseudomonadales</taxon>
        <taxon>Pseudohongiellaceae</taxon>
        <taxon>Pseudohongiella</taxon>
    </lineage>
</organism>